<feature type="compositionally biased region" description="Polar residues" evidence="1">
    <location>
        <begin position="34"/>
        <end position="46"/>
    </location>
</feature>
<dbReference type="InterPro" id="IPR001680">
    <property type="entry name" value="WD40_rpt"/>
</dbReference>
<feature type="region of interest" description="Disordered" evidence="1">
    <location>
        <begin position="188"/>
        <end position="214"/>
    </location>
</feature>
<feature type="compositionally biased region" description="Low complexity" evidence="1">
    <location>
        <begin position="1322"/>
        <end position="1334"/>
    </location>
</feature>
<reference evidence="3" key="1">
    <citation type="submission" date="2021-01" db="EMBL/GenBank/DDBJ databases">
        <authorList>
            <person name="Corre E."/>
            <person name="Pelletier E."/>
            <person name="Niang G."/>
            <person name="Scheremetjew M."/>
            <person name="Finn R."/>
            <person name="Kale V."/>
            <person name="Holt S."/>
            <person name="Cochrane G."/>
            <person name="Meng A."/>
            <person name="Brown T."/>
            <person name="Cohen L."/>
        </authorList>
    </citation>
    <scope>NUCLEOTIDE SEQUENCE</scope>
    <source>
        <strain evidence="3">CCMP1320</strain>
    </source>
</reference>
<proteinExistence type="predicted"/>
<feature type="region of interest" description="Disordered" evidence="1">
    <location>
        <begin position="1"/>
        <end position="48"/>
    </location>
</feature>
<evidence type="ECO:0000256" key="1">
    <source>
        <dbReference type="SAM" id="MobiDB-lite"/>
    </source>
</evidence>
<accession>A0A7S3VM97</accession>
<name>A0A7S3VM97_DUNTE</name>
<feature type="region of interest" description="Disordered" evidence="1">
    <location>
        <begin position="665"/>
        <end position="686"/>
    </location>
</feature>
<feature type="region of interest" description="Disordered" evidence="1">
    <location>
        <begin position="233"/>
        <end position="252"/>
    </location>
</feature>
<dbReference type="GO" id="GO:0043291">
    <property type="term" value="C:RAVE complex"/>
    <property type="evidence" value="ECO:0007669"/>
    <property type="project" value="TreeGrafter"/>
</dbReference>
<evidence type="ECO:0000313" key="3">
    <source>
        <dbReference type="EMBL" id="CAE0492707.1"/>
    </source>
</evidence>
<feature type="compositionally biased region" description="Polar residues" evidence="1">
    <location>
        <begin position="762"/>
        <end position="781"/>
    </location>
</feature>
<feature type="domain" description="RAVE complex protein Rav1 C-terminal" evidence="2">
    <location>
        <begin position="327"/>
        <end position="509"/>
    </location>
</feature>
<feature type="compositionally biased region" description="Polar residues" evidence="1">
    <location>
        <begin position="307"/>
        <end position="319"/>
    </location>
</feature>
<feature type="region of interest" description="Disordered" evidence="1">
    <location>
        <begin position="302"/>
        <end position="326"/>
    </location>
</feature>
<organism evidence="3">
    <name type="scientific">Dunaliella tertiolecta</name>
    <name type="common">Green alga</name>
    <dbReference type="NCBI Taxonomy" id="3047"/>
    <lineage>
        <taxon>Eukaryota</taxon>
        <taxon>Viridiplantae</taxon>
        <taxon>Chlorophyta</taxon>
        <taxon>core chlorophytes</taxon>
        <taxon>Chlorophyceae</taxon>
        <taxon>CS clade</taxon>
        <taxon>Chlamydomonadales</taxon>
        <taxon>Dunaliellaceae</taxon>
        <taxon>Dunaliella</taxon>
    </lineage>
</organism>
<dbReference type="InterPro" id="IPR052208">
    <property type="entry name" value="DmX-like/RAVE_component"/>
</dbReference>
<gene>
    <name evidence="3" type="ORF">DTER00134_LOCUS7780</name>
</gene>
<feature type="compositionally biased region" description="Polar residues" evidence="1">
    <location>
        <begin position="608"/>
        <end position="627"/>
    </location>
</feature>
<dbReference type="SMART" id="SM00320">
    <property type="entry name" value="WD40"/>
    <property type="match status" value="2"/>
</dbReference>
<dbReference type="SUPFAM" id="SSF50978">
    <property type="entry name" value="WD40 repeat-like"/>
    <property type="match status" value="1"/>
</dbReference>
<feature type="region of interest" description="Disordered" evidence="1">
    <location>
        <begin position="749"/>
        <end position="795"/>
    </location>
</feature>
<dbReference type="GO" id="GO:0007035">
    <property type="term" value="P:vacuolar acidification"/>
    <property type="evidence" value="ECO:0007669"/>
    <property type="project" value="TreeGrafter"/>
</dbReference>
<dbReference type="PANTHER" id="PTHR13950">
    <property type="entry name" value="RABCONNECTIN-RELATED"/>
    <property type="match status" value="1"/>
</dbReference>
<dbReference type="InterPro" id="IPR015943">
    <property type="entry name" value="WD40/YVTN_repeat-like_dom_sf"/>
</dbReference>
<protein>
    <recommendedName>
        <fullName evidence="2">RAVE complex protein Rav1 C-terminal domain-containing protein</fullName>
    </recommendedName>
</protein>
<feature type="compositionally biased region" description="Polar residues" evidence="1">
    <location>
        <begin position="837"/>
        <end position="850"/>
    </location>
</feature>
<dbReference type="InterPro" id="IPR036322">
    <property type="entry name" value="WD40_repeat_dom_sf"/>
</dbReference>
<dbReference type="Gene3D" id="2.130.10.10">
    <property type="entry name" value="YVTN repeat-like/Quinoprotein amine dehydrogenase"/>
    <property type="match status" value="1"/>
</dbReference>
<sequence>MHATRPAQAHGQAGRGSSSSSSSSTKTPLAFPLQLQQPTVPRSSEMQAGAAPCGWVTFPSCPRLRAMEKGPVEELLSQEELSTLEQLLGMQRQKNGSDDAAGRASSLLPSYLQDDHESALRRAAADALASHLLHCLQLSHFEAKQLVQLAGALSQKPAASEGTPGDVMDALDVPACTFLAATRLAAKEEEEDLLSKPQPPTHTPTTSRSPSARSLSSLSGIISSSAYFSSSAKSSGPLHTRGASSSGDATADLLPPSWHTRVGILPGLSMVCLMHAAASGCQGALLEAALPHLAWAAKADQVDGPSSRDTSASFVTSAQPAGRPGDSWPALKKLGAGFWLSDPQVVRKKAEALARAQYARRRDPYECTLLYLALGKTSLLAGLFRQAGNTRVVEFLGRNFEQEPSRRAAAKNAFTLLGQHKYETAAGFFLLAGCVHDAVGVVAKECGDPQLALFVARLVEGTPKQGGAAWKLLQQELMPLAQASSDPCAPSLVLWAQGQVLPALQTLLPASMPSPSPDAAVAAAAVPQPGCHPADPAALDFVLGPGVSHLAEAGRLVPVALPSGLASLALHSAHALESQGLPILALQCLLVALALLPPTALHDPPGAPSNSTASVSKRQLDPSNNQQDGARMHLHALEPLCARLLAACASLCGAAVAPFAPASPLSSLAPSPRTHHSDLPGPDHLGHHKQEQQLVQDLITSLSHAQHDLLQVDAATQLHTSPQAILQVLQAMRQSMKPSQVRAVMPPLPQQPQQATKPCASSAGSGDRQCSSIEGTSSLGSRRNLPGISVQTSEVGSTIGDGLSIQASPISRQGSSHSHGVAHFAALPLPPFGSTAFARSTPASPGVQHSSRAEAGGRRSWSGPRPYRDGGASVDGAASRRQAATQAAAFTDADAGWFQAPEQVMGFEADKCTALACCSAKAAAQKLGNNSCPVVVATGKSGLKQAEICLGEDSDQGFLWHQDYGGSSFGNSTMSMLGRQGSSLIGLIGQVLENVRWTPDPWAAMTSVEEPSMAVHRDALLGSNSGGWRQDSSLSVSAAATHTSALAAHPDRDLFVSGSSSDHVFLWHFGASRSSATYVPLLQASPAAIAARSHALSSMEMQTMDEEEEDLGEAAATAVAQASPRRKQLLLEILQCPHWGGVVNLLYTRQGSRFLGLGQGGLVSTWRQDLPPDSSGLGYADWVHHCVPKRGHDMVVLNDRGSQFIVCGKGERGGVLSWWDTLSSGHSMRVAELCTYSRHTVPTSMQLCANTGAGTLLVYGDDSGSLTALDLRMLGRSSKDPVWSIHGIHAGTPSMCCDSWGMALDAAGNPPHVLLPRTTSAPQSPSNVSSMPSSTCQEHSGVNQGSVRLCDCVVSGGKDGSCVIVDASTGTIVQAQELVHWTTRRNVLSLFSTSGSGRVSAGQRDSPPPRNAVGVPVSSVVCCEGGLLTAGADGAVLHHRLRKP</sequence>
<dbReference type="Pfam" id="PF12234">
    <property type="entry name" value="Rav1p_C"/>
    <property type="match status" value="1"/>
</dbReference>
<dbReference type="EMBL" id="HBIP01013540">
    <property type="protein sequence ID" value="CAE0492707.1"/>
    <property type="molecule type" value="Transcribed_RNA"/>
</dbReference>
<evidence type="ECO:0000259" key="2">
    <source>
        <dbReference type="Pfam" id="PF12234"/>
    </source>
</evidence>
<dbReference type="InterPro" id="IPR022033">
    <property type="entry name" value="Rav1p_C"/>
</dbReference>
<feature type="region of interest" description="Disordered" evidence="1">
    <location>
        <begin position="837"/>
        <end position="880"/>
    </location>
</feature>
<dbReference type="PANTHER" id="PTHR13950:SF9">
    <property type="entry name" value="RABCONNECTIN-3A"/>
    <property type="match status" value="1"/>
</dbReference>
<feature type="region of interest" description="Disordered" evidence="1">
    <location>
        <begin position="603"/>
        <end position="627"/>
    </location>
</feature>
<feature type="region of interest" description="Disordered" evidence="1">
    <location>
        <begin position="1318"/>
        <end position="1337"/>
    </location>
</feature>